<evidence type="ECO:0000313" key="2">
    <source>
        <dbReference type="Proteomes" id="UP000075714"/>
    </source>
</evidence>
<gene>
    <name evidence="1" type="ORF">GPECTOR_36g22</name>
</gene>
<keyword evidence="2" id="KW-1185">Reference proteome</keyword>
<dbReference type="Gene3D" id="3.40.50.2000">
    <property type="entry name" value="Glycogen Phosphorylase B"/>
    <property type="match status" value="1"/>
</dbReference>
<dbReference type="Proteomes" id="UP000075714">
    <property type="component" value="Unassembled WGS sequence"/>
</dbReference>
<comment type="caution">
    <text evidence="1">The sequence shown here is derived from an EMBL/GenBank/DDBJ whole genome shotgun (WGS) entry which is preliminary data.</text>
</comment>
<dbReference type="Pfam" id="PF13692">
    <property type="entry name" value="Glyco_trans_1_4"/>
    <property type="match status" value="1"/>
</dbReference>
<dbReference type="PANTHER" id="PTHR46656:SF3">
    <property type="entry name" value="PUTATIVE-RELATED"/>
    <property type="match status" value="1"/>
</dbReference>
<dbReference type="SUPFAM" id="SSF53756">
    <property type="entry name" value="UDP-Glycosyltransferase/glycogen phosphorylase"/>
    <property type="match status" value="2"/>
</dbReference>
<dbReference type="PANTHER" id="PTHR46656">
    <property type="entry name" value="PUTATIVE-RELATED"/>
    <property type="match status" value="1"/>
</dbReference>
<dbReference type="STRING" id="33097.A0A150GBR9"/>
<evidence type="ECO:0000313" key="1">
    <source>
        <dbReference type="EMBL" id="KXZ47296.1"/>
    </source>
</evidence>
<dbReference type="OrthoDB" id="2193793at2759"/>
<name>A0A150GBR9_GONPE</name>
<dbReference type="EMBL" id="LSYV01000037">
    <property type="protein sequence ID" value="KXZ47296.1"/>
    <property type="molecule type" value="Genomic_DNA"/>
</dbReference>
<sequence>MMRAAECGGVAGAAQRFSRHGPPAALRLLVVAATAVLALILFRTHHDAHDGQQAAPLWVRLGHDEGSTAPVSPGLGARTALREVQPVNASVWWFAPFLDFSSFGVEATGMVQALLRHGVIPAAQLHIGLLQNSCDDQQAGSMAPAVHAQLLALRSKPSRPAIAVCHNLPPYLGRPSPRWRSCEACPPAGASSGLVRYAVARAMAETDRIPPDFVASLNSMDEVWAPTEASAAVLRGSGVTRPLRVVPLPVDTQELDPRTVEPLQLPPAYAVQVFGPRSRRGDVFTFVSVFKWELRKGYDVLLRAFLQEFGHPQPLGDGGTAAAVAPDGGGGGMPILGSSGPGGAAGPLSPNSNWVGPEVELLILTKPFLTEGPEASLEERMLQWARDALGPGFDPRVAPRVLLLGSHVGRAEYVGLLTAADAFVLPSRGEGWGLPIAEAMALGLPVIATNWSGPTAYLDDSVGYPLPYNSLVPVPHTEPYWFQGSRWAEPSLPDLRRLMRHVAGGGRAEAAARGRAARRRMLERYSPPAVAQLLAAELRRITEQTSGGGGNGAG</sequence>
<accession>A0A150GBR9</accession>
<organism evidence="1 2">
    <name type="scientific">Gonium pectorale</name>
    <name type="common">Green alga</name>
    <dbReference type="NCBI Taxonomy" id="33097"/>
    <lineage>
        <taxon>Eukaryota</taxon>
        <taxon>Viridiplantae</taxon>
        <taxon>Chlorophyta</taxon>
        <taxon>core chlorophytes</taxon>
        <taxon>Chlorophyceae</taxon>
        <taxon>CS clade</taxon>
        <taxon>Chlamydomonadales</taxon>
        <taxon>Volvocaceae</taxon>
        <taxon>Gonium</taxon>
    </lineage>
</organism>
<protein>
    <submittedName>
        <fullName evidence="1">Uncharacterized protein</fullName>
    </submittedName>
</protein>
<proteinExistence type="predicted"/>
<dbReference type="AlphaFoldDB" id="A0A150GBR9"/>
<reference evidence="2" key="1">
    <citation type="journal article" date="2016" name="Nat. Commun.">
        <title>The Gonium pectorale genome demonstrates co-option of cell cycle regulation during the evolution of multicellularity.</title>
        <authorList>
            <person name="Hanschen E.R."/>
            <person name="Marriage T.N."/>
            <person name="Ferris P.J."/>
            <person name="Hamaji T."/>
            <person name="Toyoda A."/>
            <person name="Fujiyama A."/>
            <person name="Neme R."/>
            <person name="Noguchi H."/>
            <person name="Minakuchi Y."/>
            <person name="Suzuki M."/>
            <person name="Kawai-Toyooka H."/>
            <person name="Smith D.R."/>
            <person name="Sparks H."/>
            <person name="Anderson J."/>
            <person name="Bakaric R."/>
            <person name="Luria V."/>
            <person name="Karger A."/>
            <person name="Kirschner M.W."/>
            <person name="Durand P.M."/>
            <person name="Michod R.E."/>
            <person name="Nozaki H."/>
            <person name="Olson B.J."/>
        </authorList>
    </citation>
    <scope>NUCLEOTIDE SEQUENCE [LARGE SCALE GENOMIC DNA]</scope>
    <source>
        <strain evidence="2">NIES-2863</strain>
    </source>
</reference>